<accession>A0A2P6NHG1</accession>
<comment type="similarity">
    <text evidence="2">Belongs to the Integrator subunit 14 family.</text>
</comment>
<dbReference type="STRING" id="1890364.A0A2P6NHG1"/>
<dbReference type="InParanoid" id="A0A2P6NHG1"/>
<dbReference type="GO" id="GO:0032039">
    <property type="term" value="C:integrator complex"/>
    <property type="evidence" value="ECO:0007669"/>
    <property type="project" value="InterPro"/>
</dbReference>
<evidence type="ECO:0000313" key="4">
    <source>
        <dbReference type="EMBL" id="PRP83395.1"/>
    </source>
</evidence>
<evidence type="ECO:0000256" key="1">
    <source>
        <dbReference type="ARBA" id="ARBA00016816"/>
    </source>
</evidence>
<evidence type="ECO:0000313" key="5">
    <source>
        <dbReference type="Proteomes" id="UP000241769"/>
    </source>
</evidence>
<dbReference type="SUPFAM" id="SSF53300">
    <property type="entry name" value="vWA-like"/>
    <property type="match status" value="1"/>
</dbReference>
<dbReference type="AlphaFoldDB" id="A0A2P6NHG1"/>
<dbReference type="EMBL" id="MDYQ01000083">
    <property type="protein sequence ID" value="PRP83395.1"/>
    <property type="molecule type" value="Genomic_DNA"/>
</dbReference>
<feature type="domain" description="VWFA" evidence="3">
    <location>
        <begin position="20"/>
        <end position="128"/>
    </location>
</feature>
<dbReference type="InterPro" id="IPR036465">
    <property type="entry name" value="vWFA_dom_sf"/>
</dbReference>
<dbReference type="InterPro" id="IPR002035">
    <property type="entry name" value="VWF_A"/>
</dbReference>
<evidence type="ECO:0000259" key="3">
    <source>
        <dbReference type="Pfam" id="PF13519"/>
    </source>
</evidence>
<gene>
    <name evidence="4" type="ORF">PROFUN_09423</name>
</gene>
<keyword evidence="5" id="KW-1185">Reference proteome</keyword>
<evidence type="ECO:0000256" key="2">
    <source>
        <dbReference type="ARBA" id="ARBA00061449"/>
    </source>
</evidence>
<proteinExistence type="inferred from homology"/>
<dbReference type="PANTHER" id="PTHR13532">
    <property type="match status" value="1"/>
</dbReference>
<dbReference type="Gene3D" id="3.40.50.410">
    <property type="entry name" value="von Willebrand factor, type A domain"/>
    <property type="match status" value="1"/>
</dbReference>
<protein>
    <recommendedName>
        <fullName evidence="1">Integrator complex subunit 14</fullName>
    </recommendedName>
</protein>
<dbReference type="InterPro" id="IPR039841">
    <property type="entry name" value="INTS14"/>
</dbReference>
<dbReference type="PANTHER" id="PTHR13532:SF3">
    <property type="entry name" value="INTEGRATOR COMPLEX SUBUNIT 14"/>
    <property type="match status" value="1"/>
</dbReference>
<name>A0A2P6NHG1_9EUKA</name>
<dbReference type="OrthoDB" id="2374335at2759"/>
<comment type="caution">
    <text evidence="4">The sequence shown here is derived from an EMBL/GenBank/DDBJ whole genome shotgun (WGS) entry which is preliminary data.</text>
</comment>
<dbReference type="Pfam" id="PF13519">
    <property type="entry name" value="VWA_2"/>
    <property type="match status" value="1"/>
</dbReference>
<dbReference type="GO" id="GO:0034472">
    <property type="term" value="P:snRNA 3'-end processing"/>
    <property type="evidence" value="ECO:0007669"/>
    <property type="project" value="TreeGrafter"/>
</dbReference>
<organism evidence="4 5">
    <name type="scientific">Planoprotostelium fungivorum</name>
    <dbReference type="NCBI Taxonomy" id="1890364"/>
    <lineage>
        <taxon>Eukaryota</taxon>
        <taxon>Amoebozoa</taxon>
        <taxon>Evosea</taxon>
        <taxon>Variosea</taxon>
        <taxon>Cavosteliida</taxon>
        <taxon>Cavosteliaceae</taxon>
        <taxon>Planoprotostelium</taxon>
    </lineage>
</organism>
<sequence length="542" mass="60898">MPTILILDSSLSCGRLCEPSGSIPSRRDNLESRKELMQRGVLHFLELLSGHGRQTADGSIELERTALMTFSSQGQLLIPFTTDYNRLKSALYDIPLEDRTAAEGGIERAIELCDREKSECQLVIVTDGDHALSKSIPFGKNKRLHAIIVSSNEEERNTSTEEMDVDIESSYVSVGQTNEPTPFSLTSLTTQNNGTHHRIYTNQAQPSSVLKSTFDHIIHRYYSPINISVHFGRLDCNYILLPVRDRTQLSQLFGGEVKLSITHSVHTDSVFRGDTRFSIIGFLPSKKIGGYPIVDRFMLVPTEEHRENTFHLMLYQTIRSKRQYPVVRLSEGKYAYLHPLVNTSGMGVSLIEVIDDSRIERRDNWLAQMVSIGVLPLVHSVHSLPFPPSTTDSGDDHLYTFVTGVQREIQEAMEEVIRWIEEGAYQHYQLITSKLEDMKKMSNDHHLSLFPPIESVLERTIKEGPSIEDQNRLQDLLQMLRKSSTGQTSGRSSPVMVVEGRSGAGAIEVVPQVQVQQVQVPAVVAATETKKSNAMRVDNLLN</sequence>
<dbReference type="Proteomes" id="UP000241769">
    <property type="component" value="Unassembled WGS sequence"/>
</dbReference>
<reference evidence="4 5" key="1">
    <citation type="journal article" date="2018" name="Genome Biol. Evol.">
        <title>Multiple Roots of Fruiting Body Formation in Amoebozoa.</title>
        <authorList>
            <person name="Hillmann F."/>
            <person name="Forbes G."/>
            <person name="Novohradska S."/>
            <person name="Ferling I."/>
            <person name="Riege K."/>
            <person name="Groth M."/>
            <person name="Westermann M."/>
            <person name="Marz M."/>
            <person name="Spaller T."/>
            <person name="Winckler T."/>
            <person name="Schaap P."/>
            <person name="Glockner G."/>
        </authorList>
    </citation>
    <scope>NUCLEOTIDE SEQUENCE [LARGE SCALE GENOMIC DNA]</scope>
    <source>
        <strain evidence="4 5">Jena</strain>
    </source>
</reference>